<dbReference type="Proteomes" id="UP000319976">
    <property type="component" value="Chromosome"/>
</dbReference>
<feature type="transmembrane region" description="Helical" evidence="2">
    <location>
        <begin position="151"/>
        <end position="173"/>
    </location>
</feature>
<dbReference type="EMBL" id="CP036316">
    <property type="protein sequence ID" value="QDT65574.1"/>
    <property type="molecule type" value="Genomic_DNA"/>
</dbReference>
<keyword evidence="2" id="KW-0472">Membrane</keyword>
<accession>A0A517TB25</accession>
<feature type="transmembrane region" description="Helical" evidence="2">
    <location>
        <begin position="40"/>
        <end position="57"/>
    </location>
</feature>
<evidence type="ECO:0000256" key="2">
    <source>
        <dbReference type="SAM" id="Phobius"/>
    </source>
</evidence>
<feature type="compositionally biased region" description="Polar residues" evidence="1">
    <location>
        <begin position="1"/>
        <end position="10"/>
    </location>
</feature>
<dbReference type="KEGG" id="chya:V22_28290"/>
<keyword evidence="2" id="KW-1133">Transmembrane helix</keyword>
<evidence type="ECO:0000313" key="4">
    <source>
        <dbReference type="Proteomes" id="UP000319976"/>
    </source>
</evidence>
<sequence length="224" mass="23976">MSSDTPSATVATPEPSIGSMPTESSLRYLAALKGEEQANIIRLFAIAAFYAVELAIYHGLKLGPLEFEQAVVRDTHYVITAIAVGWLVLGMVVLVADLPRRFRPVISYVATTVDLLLLTLLLCIADGPGGPMVAAYFVIVAMSGIRLSPRLVAVTGVVAVAAYLFLNGYARWFSPPDSDLTIPRYQQAIVIIALGLTAWVTHQTVQLALNIISIKQGGPHDSAS</sequence>
<reference evidence="3 4" key="1">
    <citation type="submission" date="2019-02" db="EMBL/GenBank/DDBJ databases">
        <title>Deep-cultivation of Planctomycetes and their phenomic and genomic characterization uncovers novel biology.</title>
        <authorList>
            <person name="Wiegand S."/>
            <person name="Jogler M."/>
            <person name="Boedeker C."/>
            <person name="Pinto D."/>
            <person name="Vollmers J."/>
            <person name="Rivas-Marin E."/>
            <person name="Kohn T."/>
            <person name="Peeters S.H."/>
            <person name="Heuer A."/>
            <person name="Rast P."/>
            <person name="Oberbeckmann S."/>
            <person name="Bunk B."/>
            <person name="Jeske O."/>
            <person name="Meyerdierks A."/>
            <person name="Storesund J.E."/>
            <person name="Kallscheuer N."/>
            <person name="Luecker S."/>
            <person name="Lage O.M."/>
            <person name="Pohl T."/>
            <person name="Merkel B.J."/>
            <person name="Hornburger P."/>
            <person name="Mueller R.-W."/>
            <person name="Bruemmer F."/>
            <person name="Labrenz M."/>
            <person name="Spormann A.M."/>
            <person name="Op den Camp H."/>
            <person name="Overmann J."/>
            <person name="Amann R."/>
            <person name="Jetten M.S.M."/>
            <person name="Mascher T."/>
            <person name="Medema M.H."/>
            <person name="Devos D.P."/>
            <person name="Kaster A.-K."/>
            <person name="Ovreas L."/>
            <person name="Rohde M."/>
            <person name="Galperin M.Y."/>
            <person name="Jogler C."/>
        </authorList>
    </citation>
    <scope>NUCLEOTIDE SEQUENCE [LARGE SCALE GENOMIC DNA]</scope>
    <source>
        <strain evidence="3 4">V22</strain>
    </source>
</reference>
<dbReference type="RefSeq" id="WP_145263726.1">
    <property type="nucleotide sequence ID" value="NZ_CP036316.1"/>
</dbReference>
<keyword evidence="4" id="KW-1185">Reference proteome</keyword>
<protein>
    <submittedName>
        <fullName evidence="3">Uncharacterized protein</fullName>
    </submittedName>
</protein>
<proteinExistence type="predicted"/>
<organism evidence="3 4">
    <name type="scientific">Calycomorphotria hydatis</name>
    <dbReference type="NCBI Taxonomy" id="2528027"/>
    <lineage>
        <taxon>Bacteria</taxon>
        <taxon>Pseudomonadati</taxon>
        <taxon>Planctomycetota</taxon>
        <taxon>Planctomycetia</taxon>
        <taxon>Planctomycetales</taxon>
        <taxon>Planctomycetaceae</taxon>
        <taxon>Calycomorphotria</taxon>
    </lineage>
</organism>
<dbReference type="OrthoDB" id="277423at2"/>
<feature type="region of interest" description="Disordered" evidence="1">
    <location>
        <begin position="1"/>
        <end position="20"/>
    </location>
</feature>
<evidence type="ECO:0000256" key="1">
    <source>
        <dbReference type="SAM" id="MobiDB-lite"/>
    </source>
</evidence>
<keyword evidence="2" id="KW-0812">Transmembrane</keyword>
<feature type="transmembrane region" description="Helical" evidence="2">
    <location>
        <begin position="116"/>
        <end position="139"/>
    </location>
</feature>
<feature type="transmembrane region" description="Helical" evidence="2">
    <location>
        <begin position="77"/>
        <end position="96"/>
    </location>
</feature>
<feature type="transmembrane region" description="Helical" evidence="2">
    <location>
        <begin position="185"/>
        <end position="205"/>
    </location>
</feature>
<dbReference type="AlphaFoldDB" id="A0A517TB25"/>
<name>A0A517TB25_9PLAN</name>
<evidence type="ECO:0000313" key="3">
    <source>
        <dbReference type="EMBL" id="QDT65574.1"/>
    </source>
</evidence>
<gene>
    <name evidence="3" type="ORF">V22_28290</name>
</gene>